<proteinExistence type="predicted"/>
<feature type="chain" id="PRO_5037250399" evidence="2">
    <location>
        <begin position="23"/>
        <end position="582"/>
    </location>
</feature>
<dbReference type="InterPro" id="IPR043128">
    <property type="entry name" value="Rev_trsase/Diguanyl_cyclase"/>
</dbReference>
<dbReference type="RefSeq" id="WP_196986647.1">
    <property type="nucleotide sequence ID" value="NZ_JADWYS010000001.1"/>
</dbReference>
<feature type="transmembrane region" description="Helical" evidence="1">
    <location>
        <begin position="178"/>
        <end position="199"/>
    </location>
</feature>
<dbReference type="InterPro" id="IPR052155">
    <property type="entry name" value="Biofilm_reg_signaling"/>
</dbReference>
<feature type="transmembrane region" description="Helical" evidence="1">
    <location>
        <begin position="329"/>
        <end position="347"/>
    </location>
</feature>
<dbReference type="Proteomes" id="UP000651050">
    <property type="component" value="Unassembled WGS sequence"/>
</dbReference>
<keyword evidence="5" id="KW-1185">Reference proteome</keyword>
<organism evidence="4 5">
    <name type="scientific">Caenimonas aquaedulcis</name>
    <dbReference type="NCBI Taxonomy" id="2793270"/>
    <lineage>
        <taxon>Bacteria</taxon>
        <taxon>Pseudomonadati</taxon>
        <taxon>Pseudomonadota</taxon>
        <taxon>Betaproteobacteria</taxon>
        <taxon>Burkholderiales</taxon>
        <taxon>Comamonadaceae</taxon>
        <taxon>Caenimonas</taxon>
    </lineage>
</organism>
<protein>
    <submittedName>
        <fullName evidence="4">Diguanylate cyclase</fullName>
    </submittedName>
</protein>
<keyword evidence="2" id="KW-0732">Signal</keyword>
<evidence type="ECO:0000313" key="4">
    <source>
        <dbReference type="EMBL" id="MBG9388814.1"/>
    </source>
</evidence>
<keyword evidence="1" id="KW-1133">Transmembrane helix</keyword>
<keyword evidence="1" id="KW-0812">Transmembrane</keyword>
<dbReference type="InterPro" id="IPR000160">
    <property type="entry name" value="GGDEF_dom"/>
</dbReference>
<dbReference type="PANTHER" id="PTHR44757:SF2">
    <property type="entry name" value="BIOFILM ARCHITECTURE MAINTENANCE PROTEIN MBAA"/>
    <property type="match status" value="1"/>
</dbReference>
<dbReference type="PANTHER" id="PTHR44757">
    <property type="entry name" value="DIGUANYLATE CYCLASE DGCP"/>
    <property type="match status" value="1"/>
</dbReference>
<dbReference type="SUPFAM" id="SSF55073">
    <property type="entry name" value="Nucleotide cyclase"/>
    <property type="match status" value="1"/>
</dbReference>
<feature type="transmembrane region" description="Helical" evidence="1">
    <location>
        <begin position="247"/>
        <end position="265"/>
    </location>
</feature>
<dbReference type="InterPro" id="IPR011622">
    <property type="entry name" value="7TMR_DISM_rcpt_extracell_dom2"/>
</dbReference>
<dbReference type="EMBL" id="JADWYS010000001">
    <property type="protein sequence ID" value="MBG9388814.1"/>
    <property type="molecule type" value="Genomic_DNA"/>
</dbReference>
<gene>
    <name evidence="4" type="ORF">I5803_12345</name>
</gene>
<evidence type="ECO:0000256" key="1">
    <source>
        <dbReference type="SAM" id="Phobius"/>
    </source>
</evidence>
<feature type="domain" description="GGDEF" evidence="3">
    <location>
        <begin position="387"/>
        <end position="566"/>
    </location>
</feature>
<name>A0A931H570_9BURK</name>
<sequence>MRIPAAWRALLLLVLACLPASGAWCAVAEGDITLQGRYWIDASGHQGIQDVAGGAASLRPMDRHQAFALGSSALWMRFELPPRDPGAEASGGWRLLLSGAPFINEASLYTPGPEGEWQVQRAGDHIPVAQWPVPNTSPLFTLPPAATTFWLRLANSPAPTSPYVQLLTAGTVELHRRWTFLLVGGYLGFGLLVFAVGLIHAALYRDRVFHVYCLYVAFMLLFQLAFTGAGGLFLWPHSAAFNDALPGPSMLLMTASGIWFIREATALPRHSRRVDRAVRGFSLFGALFAGVYLAANNAWAFTVLNVYGLLSVVLSIALCLWTWRKGETYSGWLFLGFLPVHLGYPFPALRAAGVLPDSWATQYAVLIGSAIEIPVLLYILHWRAKDFTESRARLRALDSTDPLTGLTGTPMFRLRVRDALRRAQRTGQRCSVLLVELCNHAEIVAREGREAGDRALVVAGSRLSQIVRDVDTVSRIANTRFGILTEGSQSLDARRALAQHVVARGLERVSQLPPDLPLRFRVVTATAPDGAIELTPQGESDEQRLMQRMNWTLDRLVEDPKRVVNHMEARADATGLPPSVPA</sequence>
<dbReference type="SMART" id="SM00267">
    <property type="entry name" value="GGDEF"/>
    <property type="match status" value="1"/>
</dbReference>
<evidence type="ECO:0000256" key="2">
    <source>
        <dbReference type="SAM" id="SignalP"/>
    </source>
</evidence>
<feature type="transmembrane region" description="Helical" evidence="1">
    <location>
        <begin position="277"/>
        <end position="295"/>
    </location>
</feature>
<feature type="transmembrane region" description="Helical" evidence="1">
    <location>
        <begin position="301"/>
        <end position="322"/>
    </location>
</feature>
<accession>A0A931H570</accession>
<feature type="transmembrane region" description="Helical" evidence="1">
    <location>
        <begin position="359"/>
        <end position="380"/>
    </location>
</feature>
<dbReference type="Gene3D" id="3.30.70.270">
    <property type="match status" value="1"/>
</dbReference>
<feature type="signal peptide" evidence="2">
    <location>
        <begin position="1"/>
        <end position="22"/>
    </location>
</feature>
<comment type="caution">
    <text evidence="4">The sequence shown here is derived from an EMBL/GenBank/DDBJ whole genome shotgun (WGS) entry which is preliminary data.</text>
</comment>
<reference evidence="4" key="1">
    <citation type="submission" date="2020-11" db="EMBL/GenBank/DDBJ databases">
        <title>Bacterial whole genome sequence for Caenimonas sp. DR4.4.</title>
        <authorList>
            <person name="Le V."/>
            <person name="Ko S.-R."/>
            <person name="Ahn C.-Y."/>
            <person name="Oh H.-M."/>
        </authorList>
    </citation>
    <scope>NUCLEOTIDE SEQUENCE</scope>
    <source>
        <strain evidence="4">DR4.4</strain>
    </source>
</reference>
<feature type="transmembrane region" description="Helical" evidence="1">
    <location>
        <begin position="211"/>
        <end position="235"/>
    </location>
</feature>
<dbReference type="InterPro" id="IPR029787">
    <property type="entry name" value="Nucleotide_cyclase"/>
</dbReference>
<dbReference type="AlphaFoldDB" id="A0A931H570"/>
<dbReference type="Gene3D" id="2.60.40.2380">
    <property type="match status" value="1"/>
</dbReference>
<evidence type="ECO:0000313" key="5">
    <source>
        <dbReference type="Proteomes" id="UP000651050"/>
    </source>
</evidence>
<keyword evidence="1" id="KW-0472">Membrane</keyword>
<dbReference type="Pfam" id="PF07696">
    <property type="entry name" value="7TMR-DISMED2"/>
    <property type="match status" value="1"/>
</dbReference>
<dbReference type="InterPro" id="IPR011623">
    <property type="entry name" value="7TMR_DISM_rcpt_extracell_dom1"/>
</dbReference>
<evidence type="ECO:0000259" key="3">
    <source>
        <dbReference type="SMART" id="SM00267"/>
    </source>
</evidence>
<dbReference type="Pfam" id="PF07695">
    <property type="entry name" value="7TMR-DISM_7TM"/>
    <property type="match status" value="1"/>
</dbReference>
<dbReference type="Pfam" id="PF00990">
    <property type="entry name" value="GGDEF"/>
    <property type="match status" value="1"/>
</dbReference>